<dbReference type="EMBL" id="CEKZ01000022">
    <property type="protein sequence ID" value="CEQ04910.1"/>
    <property type="molecule type" value="Genomic_DNA"/>
</dbReference>
<name>A0A0C7QM30_PARSO</name>
<dbReference type="Gene3D" id="3.40.50.12580">
    <property type="match status" value="1"/>
</dbReference>
<dbReference type="AlphaFoldDB" id="A0A0C7QM30"/>
<keyword evidence="1" id="KW-0808">Transferase</keyword>
<dbReference type="InterPro" id="IPR007554">
    <property type="entry name" value="Glycerophosphate_synth"/>
</dbReference>
<dbReference type="SUPFAM" id="SSF48452">
    <property type="entry name" value="TPR-like"/>
    <property type="match status" value="1"/>
</dbReference>
<gene>
    <name evidence="1" type="ORF">R28058_26271</name>
</gene>
<dbReference type="Gene3D" id="1.25.40.10">
    <property type="entry name" value="Tetratricopeptide repeat domain"/>
    <property type="match status" value="1"/>
</dbReference>
<reference evidence="1 2" key="1">
    <citation type="submission" date="2015-01" db="EMBL/GenBank/DDBJ databases">
        <authorList>
            <person name="Aslett A.Martin."/>
            <person name="De Silva Nishadi"/>
        </authorList>
    </citation>
    <scope>NUCLEOTIDE SEQUENCE [LARGE SCALE GENOMIC DNA]</scope>
    <source>
        <strain evidence="1 2">R28058</strain>
    </source>
</reference>
<dbReference type="PANTHER" id="PTHR37316">
    <property type="entry name" value="TEICHOIC ACID GLYCEROL-PHOSPHATE PRIMASE"/>
    <property type="match status" value="1"/>
</dbReference>
<protein>
    <submittedName>
        <fullName evidence="1">CDP-glycerol:poly(Glycerophosphate) glycerophosphotransferase</fullName>
    </submittedName>
</protein>
<proteinExistence type="predicted"/>
<dbReference type="GO" id="GO:0016020">
    <property type="term" value="C:membrane"/>
    <property type="evidence" value="ECO:0007669"/>
    <property type="project" value="InterPro"/>
</dbReference>
<dbReference type="Pfam" id="PF04464">
    <property type="entry name" value="Glyphos_transf"/>
    <property type="match status" value="1"/>
</dbReference>
<dbReference type="InterPro" id="IPR051612">
    <property type="entry name" value="Teichoic_Acid_Biosynth"/>
</dbReference>
<accession>A0A0C7QM30</accession>
<evidence type="ECO:0000313" key="2">
    <source>
        <dbReference type="Proteomes" id="UP000049127"/>
    </source>
</evidence>
<dbReference type="SUPFAM" id="SSF53756">
    <property type="entry name" value="UDP-Glycosyltransferase/glycogen phosphorylase"/>
    <property type="match status" value="1"/>
</dbReference>
<evidence type="ECO:0000313" key="1">
    <source>
        <dbReference type="EMBL" id="CEQ04910.1"/>
    </source>
</evidence>
<organism evidence="1 2">
    <name type="scientific">Paraclostridium sordellii</name>
    <name type="common">Clostridium sordellii</name>
    <dbReference type="NCBI Taxonomy" id="1505"/>
    <lineage>
        <taxon>Bacteria</taxon>
        <taxon>Bacillati</taxon>
        <taxon>Bacillota</taxon>
        <taxon>Clostridia</taxon>
        <taxon>Peptostreptococcales</taxon>
        <taxon>Peptostreptococcaceae</taxon>
        <taxon>Paraclostridium</taxon>
    </lineage>
</organism>
<dbReference type="PANTHER" id="PTHR37316:SF3">
    <property type="entry name" value="TEICHOIC ACID GLYCEROL-PHOSPHATE TRANSFERASE"/>
    <property type="match status" value="1"/>
</dbReference>
<dbReference type="Proteomes" id="UP000049127">
    <property type="component" value="Unassembled WGS sequence"/>
</dbReference>
<dbReference type="InterPro" id="IPR011990">
    <property type="entry name" value="TPR-like_helical_dom_sf"/>
</dbReference>
<dbReference type="GO" id="GO:0047355">
    <property type="term" value="F:CDP-glycerol glycerophosphotransferase activity"/>
    <property type="evidence" value="ECO:0007669"/>
    <property type="project" value="InterPro"/>
</dbReference>
<sequence>MEIMNKIEDLIKKSDVENAYKCIIENEKQYLNNAQYWNLRGILCSQIKEYGAAISCYKTSIDIKCDYIDAYFNLIYTYMITGEKLKAVLNASISLRYIDDINYINDIKSLYNYEKASKKYIEVLNETKTNVYIEKDNISLITYIAGHFNDISKKYIQSLYENNIAYNWAYIKGDYVITNKEIIEIDDFVSNYDYSSFDIIVPYDINYINVTRSIALKGVDKCFILLSYDAEFKLIDIDNEIVTGLRNEDYKRTVTLNRYNAADSNVYALIKYMPEQYKDKYNLNVIKGTDVYNIENIVKVPIISTITISGFNTFCNVYPKFTYNIEVGHGEVGFKGCGLMDKKNKGFAFTPEEYKNIDKIFTPSKMCMLLTSAFASVPEDKYEITGNPRTDLVMLSDGKRNLEKLLGISLENKKVIFNMPTFYVHDNTGLANGSTELNDAIKIKNFDYERFNQFLIDNNIICISKVHHGEERSVTNKVKNRNLDNMIFISNDDLESKDLDLYEVLNAADILITDYSSIYGDFLFMDKPTIFVNTDMEVYEEERGIILQPYDFWAAGPKVQDQGSLSEEIIKCISDKEYYKKERKTIRDIFYYHKDAKSSIRVWDSIDRLLSNL</sequence>
<dbReference type="RefSeq" id="WP_055337073.1">
    <property type="nucleotide sequence ID" value="NZ_CDNF01000031.1"/>
</dbReference>
<dbReference type="InterPro" id="IPR043148">
    <property type="entry name" value="TagF_C"/>
</dbReference>